<evidence type="ECO:0000256" key="14">
    <source>
        <dbReference type="SAM" id="SignalP"/>
    </source>
</evidence>
<feature type="domain" description="TonB-dependent receptor-like beta-barrel" evidence="15">
    <location>
        <begin position="255"/>
        <end position="684"/>
    </location>
</feature>
<evidence type="ECO:0000259" key="15">
    <source>
        <dbReference type="Pfam" id="PF00593"/>
    </source>
</evidence>
<dbReference type="PROSITE" id="PS00430">
    <property type="entry name" value="TONB_DEPENDENT_REC_1"/>
    <property type="match status" value="1"/>
</dbReference>
<keyword evidence="10 11" id="KW-0998">Cell outer membrane</keyword>
<evidence type="ECO:0000256" key="8">
    <source>
        <dbReference type="ARBA" id="ARBA00023077"/>
    </source>
</evidence>
<dbReference type="AlphaFoldDB" id="A0A2S7UT31"/>
<dbReference type="InterPro" id="IPR010916">
    <property type="entry name" value="TonB_box_CS"/>
</dbReference>
<evidence type="ECO:0000313" key="17">
    <source>
        <dbReference type="EMBL" id="PQJ52898.1"/>
    </source>
</evidence>
<evidence type="ECO:0000256" key="12">
    <source>
        <dbReference type="PROSITE-ProRule" id="PRU10143"/>
    </source>
</evidence>
<keyword evidence="3 11" id="KW-1134">Transmembrane beta strand</keyword>
<dbReference type="Pfam" id="PF00593">
    <property type="entry name" value="TonB_dep_Rec_b-barrel"/>
    <property type="match status" value="1"/>
</dbReference>
<evidence type="ECO:0000256" key="5">
    <source>
        <dbReference type="ARBA" id="ARBA00022692"/>
    </source>
</evidence>
<comment type="caution">
    <text evidence="17">The sequence shown here is derived from an EMBL/GenBank/DDBJ whole genome shotgun (WGS) entry which is preliminary data.</text>
</comment>
<keyword evidence="6" id="KW-0408">Iron</keyword>
<name>A0A2S7UT31_9GAMM</name>
<dbReference type="PROSITE" id="PS52016">
    <property type="entry name" value="TONB_DEPENDENT_REC_3"/>
    <property type="match status" value="1"/>
</dbReference>
<accession>A0A2S7UT31</accession>
<dbReference type="InterPro" id="IPR039426">
    <property type="entry name" value="TonB-dep_rcpt-like"/>
</dbReference>
<feature type="chain" id="PRO_5015461348" description="TonB-dependent receptor" evidence="14">
    <location>
        <begin position="26"/>
        <end position="726"/>
    </location>
</feature>
<evidence type="ECO:0000256" key="4">
    <source>
        <dbReference type="ARBA" id="ARBA00022496"/>
    </source>
</evidence>
<reference evidence="17 18" key="1">
    <citation type="submission" date="2016-12" db="EMBL/GenBank/DDBJ databases">
        <title>Diversity of luminous bacteria.</title>
        <authorList>
            <person name="Yoshizawa S."/>
            <person name="Kogure K."/>
        </authorList>
    </citation>
    <scope>NUCLEOTIDE SEQUENCE [LARGE SCALE GENOMIC DNA]</scope>
    <source>
        <strain evidence="17 18">SA4-48</strain>
    </source>
</reference>
<evidence type="ECO:0000313" key="18">
    <source>
        <dbReference type="Proteomes" id="UP000239007"/>
    </source>
</evidence>
<keyword evidence="7" id="KW-0406">Ion transport</keyword>
<evidence type="ECO:0000256" key="9">
    <source>
        <dbReference type="ARBA" id="ARBA00023136"/>
    </source>
</evidence>
<organism evidence="17 18">
    <name type="scientific">Psychrosphaera saromensis</name>
    <dbReference type="NCBI Taxonomy" id="716813"/>
    <lineage>
        <taxon>Bacteria</taxon>
        <taxon>Pseudomonadati</taxon>
        <taxon>Pseudomonadota</taxon>
        <taxon>Gammaproteobacteria</taxon>
        <taxon>Alteromonadales</taxon>
        <taxon>Pseudoalteromonadaceae</taxon>
        <taxon>Psychrosphaera</taxon>
    </lineage>
</organism>
<feature type="short sequence motif" description="TonB box" evidence="12">
    <location>
        <begin position="35"/>
        <end position="41"/>
    </location>
</feature>
<evidence type="ECO:0000256" key="3">
    <source>
        <dbReference type="ARBA" id="ARBA00022452"/>
    </source>
</evidence>
<keyword evidence="4" id="KW-0410">Iron transport</keyword>
<dbReference type="Gene3D" id="2.40.170.20">
    <property type="entry name" value="TonB-dependent receptor, beta-barrel domain"/>
    <property type="match status" value="1"/>
</dbReference>
<dbReference type="PANTHER" id="PTHR32552">
    <property type="entry name" value="FERRICHROME IRON RECEPTOR-RELATED"/>
    <property type="match status" value="1"/>
</dbReference>
<dbReference type="SUPFAM" id="SSF56935">
    <property type="entry name" value="Porins"/>
    <property type="match status" value="1"/>
</dbReference>
<dbReference type="OrthoDB" id="127311at2"/>
<keyword evidence="18" id="KW-1185">Reference proteome</keyword>
<dbReference type="PANTHER" id="PTHR32552:SF81">
    <property type="entry name" value="TONB-DEPENDENT OUTER MEMBRANE RECEPTOR"/>
    <property type="match status" value="1"/>
</dbReference>
<protein>
    <recommendedName>
        <fullName evidence="19">TonB-dependent receptor</fullName>
    </recommendedName>
</protein>
<dbReference type="EMBL" id="MSCH01000003">
    <property type="protein sequence ID" value="PQJ52898.1"/>
    <property type="molecule type" value="Genomic_DNA"/>
</dbReference>
<evidence type="ECO:0000256" key="2">
    <source>
        <dbReference type="ARBA" id="ARBA00022448"/>
    </source>
</evidence>
<keyword evidence="5 11" id="KW-0812">Transmembrane</keyword>
<evidence type="ECO:0008006" key="19">
    <source>
        <dbReference type="Google" id="ProtNLM"/>
    </source>
</evidence>
<evidence type="ECO:0000259" key="16">
    <source>
        <dbReference type="Pfam" id="PF07715"/>
    </source>
</evidence>
<dbReference type="InterPro" id="IPR012910">
    <property type="entry name" value="Plug_dom"/>
</dbReference>
<evidence type="ECO:0000256" key="13">
    <source>
        <dbReference type="RuleBase" id="RU003357"/>
    </source>
</evidence>
<evidence type="ECO:0000256" key="1">
    <source>
        <dbReference type="ARBA" id="ARBA00004571"/>
    </source>
</evidence>
<evidence type="ECO:0000256" key="6">
    <source>
        <dbReference type="ARBA" id="ARBA00023004"/>
    </source>
</evidence>
<comment type="similarity">
    <text evidence="11 13">Belongs to the TonB-dependent receptor family.</text>
</comment>
<dbReference type="RefSeq" id="WP_105051373.1">
    <property type="nucleotide sequence ID" value="NZ_BMYG01000010.1"/>
</dbReference>
<sequence>MKTRIGIYAPSLIAIGLALSLPVIADETPDKEIETIVVKGELLPTTAQNAANSIDVLNKEALEKSGAAHIQDVLQQVGNINYSSGSSRARFFQIRGIGERSQFVDPVNPSVGVAIDRIDYSEMANAATLFDIDQVEVFKGPQGTNVGANAMAGFINLSSTETGSGQEGKVRMSLGNYGFQQFAAAYGGDLGNKAQYRVSVNKVDGDGYIENTYLDRKDTNGFDELSIRAMFDVEVNRDWLLKAVVHKFDIDNGYDAFSLDLNRTTLSDEPGFDKQDTTAIALTNTYQGFTFADVKLFLSTSDSDLDYGFDEDWSYQGIAPYDPINDPDGEYAEYSSVDHYFRKREANQIDLRLSSKDKDWVLGLYTNNKNVELTRHFLDWDLWADATFSSDYKVVNTALYGEKRFALSSSITVAAGLRVENYKGDYSDNNGIVESTNDNMWGGHFTASKQYDDEFLAYFRLSRGFKAGGVNGEALSKLNDSNSQQFYFELREHANFKPETLTNIELGLKYSSAKNKLNAVATLFYSTRDDMQIKQSLTNPPATGSNDGPTFIGYLLNVPAGSNYGVETTVNYQLTSDVKVFAGLSYLETEISNIDRIEKHPDTGEKYRVIISVREQAHAPKYQFNLGTNWQITDSVSLDVSVTGKDEFFYSYSHDEKADAVVLANASLTYKGDMFDVTLWGRNLTDEEYGVRGFYFGNDPRDGYTPKNYEQFGEPSVVGIKVDYVF</sequence>
<gene>
    <name evidence="17" type="ORF">BTO11_04010</name>
</gene>
<dbReference type="Pfam" id="PF07715">
    <property type="entry name" value="Plug"/>
    <property type="match status" value="1"/>
</dbReference>
<dbReference type="GO" id="GO:0009279">
    <property type="term" value="C:cell outer membrane"/>
    <property type="evidence" value="ECO:0007669"/>
    <property type="project" value="UniProtKB-SubCell"/>
</dbReference>
<keyword evidence="9 11" id="KW-0472">Membrane</keyword>
<keyword evidence="2 11" id="KW-0813">Transport</keyword>
<evidence type="ECO:0000256" key="10">
    <source>
        <dbReference type="ARBA" id="ARBA00023237"/>
    </source>
</evidence>
<dbReference type="Proteomes" id="UP000239007">
    <property type="component" value="Unassembled WGS sequence"/>
</dbReference>
<dbReference type="InterPro" id="IPR036942">
    <property type="entry name" value="Beta-barrel_TonB_sf"/>
</dbReference>
<keyword evidence="14" id="KW-0732">Signal</keyword>
<dbReference type="InterPro" id="IPR000531">
    <property type="entry name" value="Beta-barrel_TonB"/>
</dbReference>
<evidence type="ECO:0000256" key="11">
    <source>
        <dbReference type="PROSITE-ProRule" id="PRU01360"/>
    </source>
</evidence>
<dbReference type="GO" id="GO:0006826">
    <property type="term" value="P:iron ion transport"/>
    <property type="evidence" value="ECO:0007669"/>
    <property type="project" value="UniProtKB-KW"/>
</dbReference>
<comment type="subcellular location">
    <subcellularLocation>
        <location evidence="1 11">Cell outer membrane</location>
        <topology evidence="1 11">Multi-pass membrane protein</topology>
    </subcellularLocation>
</comment>
<evidence type="ECO:0000256" key="7">
    <source>
        <dbReference type="ARBA" id="ARBA00023065"/>
    </source>
</evidence>
<proteinExistence type="inferred from homology"/>
<feature type="domain" description="TonB-dependent receptor plug" evidence="16">
    <location>
        <begin position="47"/>
        <end position="153"/>
    </location>
</feature>
<feature type="signal peptide" evidence="14">
    <location>
        <begin position="1"/>
        <end position="25"/>
    </location>
</feature>
<keyword evidence="8 12" id="KW-0798">TonB box</keyword>